<name>A0A0S3QT70_THET7</name>
<dbReference type="SUPFAM" id="SSF53213">
    <property type="entry name" value="LigB-like"/>
    <property type="match status" value="1"/>
</dbReference>
<reference evidence="4" key="1">
    <citation type="journal article" date="2018" name="Science">
        <title>A primordial and reversible TCA cycle in a facultatively chemolithoautotrophic thermophile.</title>
        <authorList>
            <person name="Nunoura T."/>
            <person name="Chikaraishi Y."/>
            <person name="Izaki R."/>
            <person name="Suwa T."/>
            <person name="Sato T."/>
            <person name="Harada T."/>
            <person name="Mori K."/>
            <person name="Kato Y."/>
            <person name="Miyazaki M."/>
            <person name="Shimamura S."/>
            <person name="Yanagawa K."/>
            <person name="Shuto A."/>
            <person name="Ohkouchi N."/>
            <person name="Fujita N."/>
            <person name="Takaki Y."/>
            <person name="Atomi H."/>
            <person name="Takai K."/>
        </authorList>
    </citation>
    <scope>NUCLEOTIDE SEQUENCE [LARGE SCALE GENOMIC DNA]</scope>
    <source>
        <strain evidence="4">DSM 17441 / JCM 13301 / NBRC 103674 / ABI70S6</strain>
    </source>
</reference>
<organism evidence="3 4">
    <name type="scientific">Thermosulfidibacter takaii (strain DSM 17441 / JCM 13301 / NBRC 103674 / ABI70S6)</name>
    <dbReference type="NCBI Taxonomy" id="1298851"/>
    <lineage>
        <taxon>Bacteria</taxon>
        <taxon>Pseudomonadati</taxon>
        <taxon>Thermosulfidibacterota</taxon>
        <taxon>Thermosulfidibacteria</taxon>
        <taxon>Thermosulfidibacterales</taxon>
        <taxon>Thermosulfidibacteraceae</taxon>
    </lineage>
</organism>
<evidence type="ECO:0000256" key="1">
    <source>
        <dbReference type="ARBA" id="ARBA00006315"/>
    </source>
</evidence>
<dbReference type="HAMAP" id="MF_00055">
    <property type="entry name" value="MEMO1"/>
    <property type="match status" value="1"/>
</dbReference>
<dbReference type="InterPro" id="IPR002737">
    <property type="entry name" value="MEMO1_fam"/>
</dbReference>
<dbReference type="Gene3D" id="3.40.830.10">
    <property type="entry name" value="LigB-like"/>
    <property type="match status" value="1"/>
</dbReference>
<protein>
    <recommendedName>
        <fullName evidence="2">MEMO1 family protein TST_0713</fullName>
    </recommendedName>
</protein>
<dbReference type="EMBL" id="AP013035">
    <property type="protein sequence ID" value="BAT71518.1"/>
    <property type="molecule type" value="Genomic_DNA"/>
</dbReference>
<comment type="similarity">
    <text evidence="1 2">Belongs to the MEMO1 family.</text>
</comment>
<accession>A0A0S3QT70</accession>
<dbReference type="CDD" id="cd07361">
    <property type="entry name" value="MEMO_like"/>
    <property type="match status" value="1"/>
</dbReference>
<sequence length="269" mass="29480">MMVRKPAVAGYFYPKDPIRLLEMIQNIAPKFKGRPTNAIAVVSPHAGYMYSGYVAAEVYSRVIIPENIVILGPNHTGLGAPISVMNEGIWMMPLGEVSINEELANSILEKCSYAEADYTAHLGEHSIEVQIPLIQYFRRDIKIVPIVIGTRNFTACTELGIAIAESIKELGEKTLIVASTDFTHYEDHKTAAKKDELAVSAILKLNPAELYRVVHEYDITMCGVMPTVATLTAAIELGATEAELVKYMTSGDITGDYQQVVGYAGIIIK</sequence>
<dbReference type="KEGG" id="ttk:TST_0713"/>
<dbReference type="NCBIfam" id="NF001987">
    <property type="entry name" value="PRK00782.1"/>
    <property type="match status" value="1"/>
</dbReference>
<keyword evidence="4" id="KW-1185">Reference proteome</keyword>
<dbReference type="PANTHER" id="PTHR11060">
    <property type="entry name" value="PROTEIN MEMO1"/>
    <property type="match status" value="1"/>
</dbReference>
<evidence type="ECO:0000313" key="4">
    <source>
        <dbReference type="Proteomes" id="UP000063234"/>
    </source>
</evidence>
<evidence type="ECO:0000256" key="2">
    <source>
        <dbReference type="HAMAP-Rule" id="MF_00055"/>
    </source>
</evidence>
<proteinExistence type="inferred from homology"/>
<dbReference type="AlphaFoldDB" id="A0A0S3QT70"/>
<gene>
    <name evidence="3" type="ORF">TST_0713</name>
</gene>
<evidence type="ECO:0000313" key="3">
    <source>
        <dbReference type="EMBL" id="BAT71518.1"/>
    </source>
</evidence>
<dbReference type="Pfam" id="PF01875">
    <property type="entry name" value="Memo"/>
    <property type="match status" value="1"/>
</dbReference>
<dbReference type="PATRIC" id="fig|1298851.3.peg.740"/>
<dbReference type="NCBIfam" id="TIGR04336">
    <property type="entry name" value="AmmeMemoSam_B"/>
    <property type="match status" value="1"/>
</dbReference>
<dbReference type="Proteomes" id="UP000063234">
    <property type="component" value="Chromosome"/>
</dbReference>
<dbReference type="STRING" id="1298851.TST_0713"/>
<dbReference type="PANTHER" id="PTHR11060:SF0">
    <property type="entry name" value="PROTEIN MEMO1"/>
    <property type="match status" value="1"/>
</dbReference>
<dbReference type="RefSeq" id="WP_197585823.1">
    <property type="nucleotide sequence ID" value="NZ_AP013035.1"/>
</dbReference>